<dbReference type="GO" id="GO:0004176">
    <property type="term" value="F:ATP-dependent peptidase activity"/>
    <property type="evidence" value="ECO:0007669"/>
    <property type="project" value="InterPro"/>
</dbReference>
<name>A0A1Q8YF96_9BURK</name>
<keyword evidence="4" id="KW-1185">Reference proteome</keyword>
<dbReference type="InterPro" id="IPR027065">
    <property type="entry name" value="Lon_Prtase"/>
</dbReference>
<dbReference type="SUPFAM" id="SSF52540">
    <property type="entry name" value="P-loop containing nucleoside triphosphate hydrolases"/>
    <property type="match status" value="1"/>
</dbReference>
<gene>
    <name evidence="3" type="ORF">BLL52_2898</name>
</gene>
<dbReference type="PANTHER" id="PTHR43718:SF2">
    <property type="entry name" value="LON PROTEASE HOMOLOG, MITOCHONDRIAL"/>
    <property type="match status" value="1"/>
</dbReference>
<dbReference type="PANTHER" id="PTHR43718">
    <property type="entry name" value="LON PROTEASE"/>
    <property type="match status" value="1"/>
</dbReference>
<sequence>MKKDFDLSCIRIGTDDDLADAMALASRLLADAPDNLDFVTRQFSFDLLVAVLMSTAYGTRDKTLAEVLLYLVDPTWDSPRQILLSFSQEREAWKQPSASKWRKGLTGKLEMVNDDAVAPQIKRCYMDWKIAFALGTVGGAGRRQNGIEVFDPQAVAKAVQMVSGLTVDKKSCSERILQNAQVNDGYRVVPDARKAHAKLQEAKARFENLVEPIASLQRDLVLAAAMDPDEFRITPILLLGEPGIGKTYLATQLAEALGVATEKISAGGAQGGFQLTGSHSTYIGARPGSLIALLAEDESASPVMVIDEVDKIGLGGQYPVLPVLLDLLDANTAKKFKDQFFEMEFDASRVVVILTANSLDGVPPALLSRVEVFHVPRPERAQRLRIIRETHADLCAKTKRQITMDEGTCEVLASRTDLDIRKLVRLVREAFSNALQFDQTLAELVLPAAPDTPELAGDRQDGDIDRKPAGPTWKYH</sequence>
<dbReference type="GO" id="GO:0004252">
    <property type="term" value="F:serine-type endopeptidase activity"/>
    <property type="evidence" value="ECO:0007669"/>
    <property type="project" value="InterPro"/>
</dbReference>
<dbReference type="EMBL" id="MSYM01000013">
    <property type="protein sequence ID" value="OLP06662.1"/>
    <property type="molecule type" value="Genomic_DNA"/>
</dbReference>
<dbReference type="Gene3D" id="3.40.50.300">
    <property type="entry name" value="P-loop containing nucleotide triphosphate hydrolases"/>
    <property type="match status" value="1"/>
</dbReference>
<protein>
    <submittedName>
        <fullName evidence="3">Putative central domain protein</fullName>
    </submittedName>
</protein>
<dbReference type="InterPro" id="IPR003959">
    <property type="entry name" value="ATPase_AAA_core"/>
</dbReference>
<evidence type="ECO:0000259" key="2">
    <source>
        <dbReference type="SMART" id="SM00382"/>
    </source>
</evidence>
<organism evidence="3 4">
    <name type="scientific">Rhodoferax antarcticus ANT.BR</name>
    <dbReference type="NCBI Taxonomy" id="1111071"/>
    <lineage>
        <taxon>Bacteria</taxon>
        <taxon>Pseudomonadati</taxon>
        <taxon>Pseudomonadota</taxon>
        <taxon>Betaproteobacteria</taxon>
        <taxon>Burkholderiales</taxon>
        <taxon>Comamonadaceae</taxon>
        <taxon>Rhodoferax</taxon>
    </lineage>
</organism>
<dbReference type="GO" id="GO:0006515">
    <property type="term" value="P:protein quality control for misfolded or incompletely synthesized proteins"/>
    <property type="evidence" value="ECO:0007669"/>
    <property type="project" value="TreeGrafter"/>
</dbReference>
<dbReference type="GO" id="GO:0016887">
    <property type="term" value="F:ATP hydrolysis activity"/>
    <property type="evidence" value="ECO:0007669"/>
    <property type="project" value="InterPro"/>
</dbReference>
<evidence type="ECO:0000313" key="3">
    <source>
        <dbReference type="EMBL" id="OLP06662.1"/>
    </source>
</evidence>
<dbReference type="AlphaFoldDB" id="A0A1Q8YF96"/>
<dbReference type="STRING" id="81479.RA876_08515"/>
<dbReference type="RefSeq" id="WP_075587049.1">
    <property type="nucleotide sequence ID" value="NZ_MSYM01000013.1"/>
</dbReference>
<feature type="domain" description="AAA+ ATPase" evidence="2">
    <location>
        <begin position="232"/>
        <end position="379"/>
    </location>
</feature>
<proteinExistence type="predicted"/>
<accession>A0A1Q8YF96</accession>
<dbReference type="InterPro" id="IPR027417">
    <property type="entry name" value="P-loop_NTPase"/>
</dbReference>
<dbReference type="Pfam" id="PF00004">
    <property type="entry name" value="AAA"/>
    <property type="match status" value="1"/>
</dbReference>
<feature type="region of interest" description="Disordered" evidence="1">
    <location>
        <begin position="452"/>
        <end position="476"/>
    </location>
</feature>
<evidence type="ECO:0000313" key="4">
    <source>
        <dbReference type="Proteomes" id="UP000185911"/>
    </source>
</evidence>
<dbReference type="InterPro" id="IPR003593">
    <property type="entry name" value="AAA+_ATPase"/>
</dbReference>
<dbReference type="SMART" id="SM00382">
    <property type="entry name" value="AAA"/>
    <property type="match status" value="1"/>
</dbReference>
<dbReference type="Proteomes" id="UP000185911">
    <property type="component" value="Unassembled WGS sequence"/>
</dbReference>
<reference evidence="3 4" key="1">
    <citation type="submission" date="2017-01" db="EMBL/GenBank/DDBJ databases">
        <title>Genome sequence of Rhodoferax antarcticus ANT.BR, a psychrophilic purple nonsulfur bacterium from an Antarctic microbial mat.</title>
        <authorList>
            <person name="Baker J."/>
            <person name="Riester C."/>
            <person name="Skinner B."/>
            <person name="Newell A."/>
            <person name="Swingley W."/>
            <person name="Madigan M."/>
            <person name="Jung D."/>
            <person name="Asao M."/>
            <person name="Chen M."/>
            <person name="Loughlin P."/>
            <person name="Pan H."/>
            <person name="Lin S."/>
            <person name="Li N."/>
            <person name="Shaw J."/>
            <person name="Prado M."/>
            <person name="Sherman C."/>
            <person name="Li X."/>
            <person name="Tang J."/>
            <person name="Blankenship R."/>
            <person name="Zhao T."/>
            <person name="Touchman J."/>
            <person name="Sattley M."/>
        </authorList>
    </citation>
    <scope>NUCLEOTIDE SEQUENCE [LARGE SCALE GENOMIC DNA]</scope>
    <source>
        <strain evidence="3 4">ANT.BR</strain>
    </source>
</reference>
<evidence type="ECO:0000256" key="1">
    <source>
        <dbReference type="SAM" id="MobiDB-lite"/>
    </source>
</evidence>
<comment type="caution">
    <text evidence="3">The sequence shown here is derived from an EMBL/GenBank/DDBJ whole genome shotgun (WGS) entry which is preliminary data.</text>
</comment>
<feature type="compositionally biased region" description="Basic and acidic residues" evidence="1">
    <location>
        <begin position="456"/>
        <end position="468"/>
    </location>
</feature>
<dbReference type="GO" id="GO:0005524">
    <property type="term" value="F:ATP binding"/>
    <property type="evidence" value="ECO:0007669"/>
    <property type="project" value="InterPro"/>
</dbReference>